<dbReference type="PANTHER" id="PTHR30419:SF30">
    <property type="entry name" value="LYSR FAMILY TRANSCRIPTIONAL REGULATOR"/>
    <property type="match status" value="1"/>
</dbReference>
<dbReference type="FunFam" id="1.10.10.10:FF:000001">
    <property type="entry name" value="LysR family transcriptional regulator"/>
    <property type="match status" value="1"/>
</dbReference>
<dbReference type="RefSeq" id="WP_114421223.1">
    <property type="nucleotide sequence ID" value="NZ_NQYH01000001.1"/>
</dbReference>
<evidence type="ECO:0000256" key="2">
    <source>
        <dbReference type="ARBA" id="ARBA00023015"/>
    </source>
</evidence>
<dbReference type="Gene3D" id="3.40.190.10">
    <property type="entry name" value="Periplasmic binding protein-like II"/>
    <property type="match status" value="2"/>
</dbReference>
<dbReference type="InterPro" id="IPR005119">
    <property type="entry name" value="LysR_subst-bd"/>
</dbReference>
<dbReference type="SUPFAM" id="SSF46785">
    <property type="entry name" value="Winged helix' DNA-binding domain"/>
    <property type="match status" value="1"/>
</dbReference>
<dbReference type="Pfam" id="PF03466">
    <property type="entry name" value="LysR_substrate"/>
    <property type="match status" value="1"/>
</dbReference>
<dbReference type="Pfam" id="PF00126">
    <property type="entry name" value="HTH_1"/>
    <property type="match status" value="1"/>
</dbReference>
<organism evidence="6 7">
    <name type="scientific">Neopusillimonas maritima</name>
    <dbReference type="NCBI Taxonomy" id="2026239"/>
    <lineage>
        <taxon>Bacteria</taxon>
        <taxon>Pseudomonadati</taxon>
        <taxon>Pseudomonadota</taxon>
        <taxon>Betaproteobacteria</taxon>
        <taxon>Burkholderiales</taxon>
        <taxon>Alcaligenaceae</taxon>
        <taxon>Neopusillimonas</taxon>
    </lineage>
</organism>
<accession>A0A3A1YX56</accession>
<sequence>MRLQQLELLVTLAEQGSLRAAAEVLNITQPALSKSLRRLEEEFGAALVQRSAKGVRLTQVGELLAARAVTVIREVARAHEDVSAHLGNTTGRVTVGLSPAVAVLFSPGAVARFRRRWPRARVCIRDVLYPQALHQLRRGDLDFVLGPVPATGVGADLLCQVLFHSQEVIGARRGHPLAKVRKLKDLSDASWILVGPARGPGDPQHLHLEERGMPPPKVPLECESFFSLLSLMPTQDVIGIMPRSFLSRHGRRAGLVSLPIEDPLPITTIYAVSRSDAPLSLPAQDLLEAFMQEAREVVNSQLK</sequence>
<reference evidence="6 7" key="1">
    <citation type="submission" date="2017-08" db="EMBL/GenBank/DDBJ databases">
        <title>Pusillimonas indicus sp. nov., a member of the family Alcaligenaceae isolated from surface seawater.</title>
        <authorList>
            <person name="Li J."/>
        </authorList>
    </citation>
    <scope>NUCLEOTIDE SEQUENCE [LARGE SCALE GENOMIC DNA]</scope>
    <source>
        <strain evidence="6 7">L52-1-41</strain>
    </source>
</reference>
<feature type="domain" description="HTH lysR-type" evidence="5">
    <location>
        <begin position="1"/>
        <end position="58"/>
    </location>
</feature>
<evidence type="ECO:0000256" key="3">
    <source>
        <dbReference type="ARBA" id="ARBA00023125"/>
    </source>
</evidence>
<dbReference type="EMBL" id="NQYH01000001">
    <property type="protein sequence ID" value="RIY42135.1"/>
    <property type="molecule type" value="Genomic_DNA"/>
</dbReference>
<proteinExistence type="inferred from homology"/>
<dbReference type="Proteomes" id="UP000266206">
    <property type="component" value="Unassembled WGS sequence"/>
</dbReference>
<dbReference type="InterPro" id="IPR036390">
    <property type="entry name" value="WH_DNA-bd_sf"/>
</dbReference>
<keyword evidence="4" id="KW-0804">Transcription</keyword>
<dbReference type="PRINTS" id="PR00039">
    <property type="entry name" value="HTHLYSR"/>
</dbReference>
<dbReference type="GO" id="GO:0003677">
    <property type="term" value="F:DNA binding"/>
    <property type="evidence" value="ECO:0007669"/>
    <property type="project" value="UniProtKB-KW"/>
</dbReference>
<dbReference type="GO" id="GO:0003700">
    <property type="term" value="F:DNA-binding transcription factor activity"/>
    <property type="evidence" value="ECO:0007669"/>
    <property type="project" value="InterPro"/>
</dbReference>
<dbReference type="InterPro" id="IPR000847">
    <property type="entry name" value="LysR_HTH_N"/>
</dbReference>
<protein>
    <recommendedName>
        <fullName evidence="5">HTH lysR-type domain-containing protein</fullName>
    </recommendedName>
</protein>
<comment type="caution">
    <text evidence="6">The sequence shown here is derived from an EMBL/GenBank/DDBJ whole genome shotgun (WGS) entry which is preliminary data.</text>
</comment>
<dbReference type="AlphaFoldDB" id="A0A3A1YX56"/>
<dbReference type="InterPro" id="IPR036388">
    <property type="entry name" value="WH-like_DNA-bd_sf"/>
</dbReference>
<dbReference type="PANTHER" id="PTHR30419">
    <property type="entry name" value="HTH-TYPE TRANSCRIPTIONAL REGULATOR YBHD"/>
    <property type="match status" value="1"/>
</dbReference>
<dbReference type="OrthoDB" id="8629427at2"/>
<evidence type="ECO:0000256" key="1">
    <source>
        <dbReference type="ARBA" id="ARBA00009437"/>
    </source>
</evidence>
<evidence type="ECO:0000259" key="5">
    <source>
        <dbReference type="PROSITE" id="PS50931"/>
    </source>
</evidence>
<evidence type="ECO:0000313" key="7">
    <source>
        <dbReference type="Proteomes" id="UP000266206"/>
    </source>
</evidence>
<dbReference type="GO" id="GO:0005829">
    <property type="term" value="C:cytosol"/>
    <property type="evidence" value="ECO:0007669"/>
    <property type="project" value="TreeGrafter"/>
</dbReference>
<gene>
    <name evidence="6" type="ORF">CJP73_01440</name>
</gene>
<evidence type="ECO:0000313" key="6">
    <source>
        <dbReference type="EMBL" id="RIY42135.1"/>
    </source>
</evidence>
<evidence type="ECO:0000256" key="4">
    <source>
        <dbReference type="ARBA" id="ARBA00023163"/>
    </source>
</evidence>
<name>A0A3A1YX56_9BURK</name>
<keyword evidence="3" id="KW-0238">DNA-binding</keyword>
<dbReference type="InterPro" id="IPR050950">
    <property type="entry name" value="HTH-type_LysR_regulators"/>
</dbReference>
<comment type="similarity">
    <text evidence="1">Belongs to the LysR transcriptional regulatory family.</text>
</comment>
<keyword evidence="2" id="KW-0805">Transcription regulation</keyword>
<dbReference type="PROSITE" id="PS50931">
    <property type="entry name" value="HTH_LYSR"/>
    <property type="match status" value="1"/>
</dbReference>
<dbReference type="Gene3D" id="1.10.10.10">
    <property type="entry name" value="Winged helix-like DNA-binding domain superfamily/Winged helix DNA-binding domain"/>
    <property type="match status" value="1"/>
</dbReference>
<dbReference type="SUPFAM" id="SSF53850">
    <property type="entry name" value="Periplasmic binding protein-like II"/>
    <property type="match status" value="1"/>
</dbReference>